<feature type="transmembrane region" description="Helical" evidence="1">
    <location>
        <begin position="262"/>
        <end position="280"/>
    </location>
</feature>
<keyword evidence="1" id="KW-0812">Transmembrane</keyword>
<name>A0A7S8HD98_9HYPH</name>
<dbReference type="GO" id="GO:0042925">
    <property type="term" value="F:benzoate transmembrane transporter activity"/>
    <property type="evidence" value="ECO:0007669"/>
    <property type="project" value="InterPro"/>
</dbReference>
<feature type="transmembrane region" description="Helical" evidence="1">
    <location>
        <begin position="28"/>
        <end position="50"/>
    </location>
</feature>
<proteinExistence type="predicted"/>
<evidence type="ECO:0000256" key="1">
    <source>
        <dbReference type="SAM" id="Phobius"/>
    </source>
</evidence>
<dbReference type="KEGG" id="kmn:HW532_18855"/>
<accession>A0A7S8HD98</accession>
<feature type="transmembrane region" description="Helical" evidence="1">
    <location>
        <begin position="112"/>
        <end position="131"/>
    </location>
</feature>
<sequence>MEKRTIVETGPGIAAGLRDLPRHLNLKTAGAGLVAAIFGCSGPALIVIGGARNGGLTDGQTVAWLFAIYFLGGLISIFLALRYKQPITGAYSIPGAALVAGSLAAFSFNEAIGAFIMAGAIVFLLGVSGLIGRVMRWLPMPIVMAMIAGALIRFATGAVSAVGSAPIIAGAAIVAFFVSMRVTKTVPPVLSAFVVGLLAAFAMGSVGGGSADIAFVMPEFTAPAFTLDAFLAISVPLALLVIGAENAQATGVLMAEGYRPPINMMTIVSGIGGVAAGLLGGHNANIAGPMTAICSSEQAGENTEGRYAATVVNGILFGTFGLVAGAAVPVVMSLPGALIGTVAGLAMIGVLLAAFQNAFGKSLGNQTGAFVALAVAMSKLSLLGISAPFWALVAGVAVSFIVDRKALLDSERKSLATS</sequence>
<evidence type="ECO:0000313" key="3">
    <source>
        <dbReference type="Proteomes" id="UP000593594"/>
    </source>
</evidence>
<dbReference type="AlphaFoldDB" id="A0A7S8HD98"/>
<protein>
    <submittedName>
        <fullName evidence="2">Benzoate/H(+) symporter BenE family transporter</fullName>
    </submittedName>
</protein>
<feature type="transmembrane region" description="Helical" evidence="1">
    <location>
        <begin position="190"/>
        <end position="208"/>
    </location>
</feature>
<feature type="transmembrane region" description="Helical" evidence="1">
    <location>
        <begin position="307"/>
        <end position="331"/>
    </location>
</feature>
<feature type="transmembrane region" description="Helical" evidence="1">
    <location>
        <begin position="220"/>
        <end position="242"/>
    </location>
</feature>
<keyword evidence="3" id="KW-1185">Reference proteome</keyword>
<dbReference type="PANTHER" id="PTHR30199">
    <property type="entry name" value="MFS FAMILY TRANSPORTER, PREDICTED SUBSTRATE BENZOATE"/>
    <property type="match status" value="1"/>
</dbReference>
<organism evidence="2 3">
    <name type="scientific">Kaustia mangrovi</name>
    <dbReference type="NCBI Taxonomy" id="2593653"/>
    <lineage>
        <taxon>Bacteria</taxon>
        <taxon>Pseudomonadati</taxon>
        <taxon>Pseudomonadota</taxon>
        <taxon>Alphaproteobacteria</taxon>
        <taxon>Hyphomicrobiales</taxon>
        <taxon>Parvibaculaceae</taxon>
        <taxon>Kaustia</taxon>
    </lineage>
</organism>
<keyword evidence="1" id="KW-0472">Membrane</keyword>
<feature type="transmembrane region" description="Helical" evidence="1">
    <location>
        <begin position="380"/>
        <end position="402"/>
    </location>
</feature>
<dbReference type="RefSeq" id="WP_213161949.1">
    <property type="nucleotide sequence ID" value="NZ_CP058214.1"/>
</dbReference>
<feature type="transmembrane region" description="Helical" evidence="1">
    <location>
        <begin position="88"/>
        <end position="106"/>
    </location>
</feature>
<dbReference type="Proteomes" id="UP000593594">
    <property type="component" value="Chromosome"/>
</dbReference>
<dbReference type="Pfam" id="PF03594">
    <property type="entry name" value="BenE"/>
    <property type="match status" value="1"/>
</dbReference>
<dbReference type="GO" id="GO:0005886">
    <property type="term" value="C:plasma membrane"/>
    <property type="evidence" value="ECO:0007669"/>
    <property type="project" value="TreeGrafter"/>
</dbReference>
<reference evidence="2 3" key="1">
    <citation type="submission" date="2020-06" db="EMBL/GenBank/DDBJ databases">
        <title>Genome sequence of 2 isolates from Red Sea Mangroves.</title>
        <authorList>
            <person name="Sefrji F."/>
            <person name="Michoud G."/>
            <person name="Merlino G."/>
            <person name="Daffonchio D."/>
        </authorList>
    </citation>
    <scope>NUCLEOTIDE SEQUENCE [LARGE SCALE GENOMIC DNA]</scope>
    <source>
        <strain evidence="2 3">R1DC25</strain>
    </source>
</reference>
<feature type="transmembrane region" description="Helical" evidence="1">
    <location>
        <begin position="161"/>
        <end position="178"/>
    </location>
</feature>
<evidence type="ECO:0000313" key="2">
    <source>
        <dbReference type="EMBL" id="QPC44577.1"/>
    </source>
</evidence>
<keyword evidence="1" id="KW-1133">Transmembrane helix</keyword>
<dbReference type="EMBL" id="CP058214">
    <property type="protein sequence ID" value="QPC44577.1"/>
    <property type="molecule type" value="Genomic_DNA"/>
</dbReference>
<gene>
    <name evidence="2" type="ORF">HW532_18855</name>
</gene>
<feature type="transmembrane region" description="Helical" evidence="1">
    <location>
        <begin position="62"/>
        <end position="81"/>
    </location>
</feature>
<dbReference type="InterPro" id="IPR004711">
    <property type="entry name" value="Benzoate_Transporter"/>
</dbReference>
<dbReference type="PANTHER" id="PTHR30199:SF0">
    <property type="entry name" value="INNER MEMBRANE PROTEIN YDCO"/>
    <property type="match status" value="1"/>
</dbReference>
<feature type="transmembrane region" description="Helical" evidence="1">
    <location>
        <begin position="338"/>
        <end position="360"/>
    </location>
</feature>